<dbReference type="EMBL" id="JAGPNK010000026">
    <property type="protein sequence ID" value="KAH7304091.1"/>
    <property type="molecule type" value="Genomic_DNA"/>
</dbReference>
<sequence>MYALPLVTVTLASFGVSGVRSGVAGRQTDEPWTNPIVEGWYADPDGLKFGDTYWVYATVSIAFDNQTWFDAWSSPDLVTWTKQEPPVFSASSAWAVDWLWAPCTIERDGKYYFFYTANNPIDNEGNAGIGVAVADTPGGPFNDLIDHPIVDKHINEANAMDPQVFVDDDGTYYLIWGGSFVNIARLSDDMASIVPWEDGSEAKEITPDQGFGEGSFMLKREGIYYFMWSEGGYGTPDYRVAYAMSESVLGPFERIGLMLSKDEVVADGPGHHSIFEDDDGEYYIVYHRRIIGDDVGDNRVVAIDRVFFNDDGTIQPVVMT</sequence>
<evidence type="ECO:0000256" key="1">
    <source>
        <dbReference type="ARBA" id="ARBA00009865"/>
    </source>
</evidence>
<keyword evidence="3" id="KW-0119">Carbohydrate metabolism</keyword>
<comment type="similarity">
    <text evidence="1 6">Belongs to the glycosyl hydrolase 43 family.</text>
</comment>
<evidence type="ECO:0000256" key="3">
    <source>
        <dbReference type="ARBA" id="ARBA00023277"/>
    </source>
</evidence>
<dbReference type="GO" id="GO:0005975">
    <property type="term" value="P:carbohydrate metabolic process"/>
    <property type="evidence" value="ECO:0007669"/>
    <property type="project" value="InterPro"/>
</dbReference>
<reference evidence="8" key="1">
    <citation type="journal article" date="2021" name="Nat. Commun.">
        <title>Genetic determinants of endophytism in the Arabidopsis root mycobiome.</title>
        <authorList>
            <person name="Mesny F."/>
            <person name="Miyauchi S."/>
            <person name="Thiergart T."/>
            <person name="Pickel B."/>
            <person name="Atanasova L."/>
            <person name="Karlsson M."/>
            <person name="Huettel B."/>
            <person name="Barry K.W."/>
            <person name="Haridas S."/>
            <person name="Chen C."/>
            <person name="Bauer D."/>
            <person name="Andreopoulos W."/>
            <person name="Pangilinan J."/>
            <person name="LaButti K."/>
            <person name="Riley R."/>
            <person name="Lipzen A."/>
            <person name="Clum A."/>
            <person name="Drula E."/>
            <person name="Henrissat B."/>
            <person name="Kohler A."/>
            <person name="Grigoriev I.V."/>
            <person name="Martin F.M."/>
            <person name="Hacquard S."/>
        </authorList>
    </citation>
    <scope>NUCLEOTIDE SEQUENCE</scope>
    <source>
        <strain evidence="8">MPI-CAGE-CH-0235</strain>
    </source>
</reference>
<dbReference type="CDD" id="cd18827">
    <property type="entry name" value="GH43_XlnD-like"/>
    <property type="match status" value="1"/>
</dbReference>
<evidence type="ECO:0000313" key="9">
    <source>
        <dbReference type="Proteomes" id="UP000813444"/>
    </source>
</evidence>
<dbReference type="PANTHER" id="PTHR43772:SF2">
    <property type="entry name" value="PUTATIVE (AFU_ORTHOLOGUE AFUA_2G04480)-RELATED"/>
    <property type="match status" value="1"/>
</dbReference>
<dbReference type="GO" id="GO:0004553">
    <property type="term" value="F:hydrolase activity, hydrolyzing O-glycosyl compounds"/>
    <property type="evidence" value="ECO:0007669"/>
    <property type="project" value="InterPro"/>
</dbReference>
<feature type="site" description="Important for catalytic activity, responsible for pKa modulation of the active site Glu and correct orientation of both the proton donor and substrate" evidence="5">
    <location>
        <position position="161"/>
    </location>
</feature>
<dbReference type="Gene3D" id="2.115.10.20">
    <property type="entry name" value="Glycosyl hydrolase domain, family 43"/>
    <property type="match status" value="1"/>
</dbReference>
<evidence type="ECO:0000313" key="8">
    <source>
        <dbReference type="EMBL" id="KAH7304091.1"/>
    </source>
</evidence>
<keyword evidence="2 6" id="KW-0378">Hydrolase</keyword>
<organism evidence="8 9">
    <name type="scientific">Stachybotrys elegans</name>
    <dbReference type="NCBI Taxonomy" id="80388"/>
    <lineage>
        <taxon>Eukaryota</taxon>
        <taxon>Fungi</taxon>
        <taxon>Dikarya</taxon>
        <taxon>Ascomycota</taxon>
        <taxon>Pezizomycotina</taxon>
        <taxon>Sordariomycetes</taxon>
        <taxon>Hypocreomycetidae</taxon>
        <taxon>Hypocreales</taxon>
        <taxon>Stachybotryaceae</taxon>
        <taxon>Stachybotrys</taxon>
    </lineage>
</organism>
<dbReference type="Pfam" id="PF04616">
    <property type="entry name" value="Glyco_hydro_43"/>
    <property type="match status" value="1"/>
</dbReference>
<feature type="signal peptide" evidence="7">
    <location>
        <begin position="1"/>
        <end position="21"/>
    </location>
</feature>
<evidence type="ECO:0000256" key="2">
    <source>
        <dbReference type="ARBA" id="ARBA00022801"/>
    </source>
</evidence>
<keyword evidence="9" id="KW-1185">Reference proteome</keyword>
<dbReference type="Proteomes" id="UP000813444">
    <property type="component" value="Unassembled WGS sequence"/>
</dbReference>
<dbReference type="SUPFAM" id="SSF75005">
    <property type="entry name" value="Arabinanase/levansucrase/invertase"/>
    <property type="match status" value="1"/>
</dbReference>
<evidence type="ECO:0000256" key="4">
    <source>
        <dbReference type="ARBA" id="ARBA00023295"/>
    </source>
</evidence>
<feature type="chain" id="PRO_5035461273" evidence="7">
    <location>
        <begin position="22"/>
        <end position="320"/>
    </location>
</feature>
<protein>
    <submittedName>
        <fullName evidence="8">Family 43 glycoside hydrolase</fullName>
    </submittedName>
</protein>
<gene>
    <name evidence="8" type="ORF">B0I35DRAFT_363833</name>
</gene>
<proteinExistence type="inferred from homology"/>
<name>A0A8K0SC39_9HYPO</name>
<evidence type="ECO:0000256" key="7">
    <source>
        <dbReference type="SAM" id="SignalP"/>
    </source>
</evidence>
<dbReference type="AlphaFoldDB" id="A0A8K0SC39"/>
<accession>A0A8K0SC39</accession>
<dbReference type="InterPro" id="IPR006710">
    <property type="entry name" value="Glyco_hydro_43"/>
</dbReference>
<evidence type="ECO:0000256" key="5">
    <source>
        <dbReference type="PIRSR" id="PIRSR606710-2"/>
    </source>
</evidence>
<dbReference type="InterPro" id="IPR052176">
    <property type="entry name" value="Glycosyl_Hydrlase_43_Enz"/>
</dbReference>
<comment type="caution">
    <text evidence="8">The sequence shown here is derived from an EMBL/GenBank/DDBJ whole genome shotgun (WGS) entry which is preliminary data.</text>
</comment>
<evidence type="ECO:0000256" key="6">
    <source>
        <dbReference type="RuleBase" id="RU361187"/>
    </source>
</evidence>
<dbReference type="PANTHER" id="PTHR43772">
    <property type="entry name" value="ENDO-1,4-BETA-XYLANASE"/>
    <property type="match status" value="1"/>
</dbReference>
<keyword evidence="7" id="KW-0732">Signal</keyword>
<dbReference type="OrthoDB" id="5211809at2759"/>
<keyword evidence="4 6" id="KW-0326">Glycosidase</keyword>
<dbReference type="InterPro" id="IPR023296">
    <property type="entry name" value="Glyco_hydro_beta-prop_sf"/>
</dbReference>